<protein>
    <submittedName>
        <fullName evidence="2">Uncharacterized protein</fullName>
    </submittedName>
</protein>
<organism evidence="2 3">
    <name type="scientific">Candidatus Fimadaptatus faecigallinarum</name>
    <dbReference type="NCBI Taxonomy" id="2840814"/>
    <lineage>
        <taxon>Bacteria</taxon>
        <taxon>Bacillati</taxon>
        <taxon>Bacillota</taxon>
        <taxon>Clostridia</taxon>
        <taxon>Eubacteriales</taxon>
        <taxon>Candidatus Fimadaptatus</taxon>
    </lineage>
</organism>
<sequence length="525" mass="57781">MLRTLKISLALRNAHHANALIYALAHTPLIRRLLPAAPYGAHTPKALANVLGALWELASTFAGKALYFLTMVLGAAMLYSGRDTASVYMNILFWLSLIGMYGNTYLCSPSTDKYYALEYLRMDARSFALTNYAYTLGKALIGMTTFALLTGLIVGLNAGECILAAAFGAGGKLSVAAYALRRYERTGEAFNEDRGGPVFWCVTAVLLAAAYGLPLAGALIPRWAIAVMMGAVVLVGLMSVRTVLRFDEYGPLYRQLLRENARKKLALTGPEGQKRIHERYISADASITSSRSGFEYLNDLFIKRHRKLLWRASQRISTVLTIVMAVLIALTLWLPEFGPQLNEALKSNITFSALLLYALNRGSQFASMLFMNCDHSLLAYPFYREPRNILTLFRIRLREIIKVNLPPALILSAGLCALLALSGGADAASYIGLIVSLPCVSIFFSAHYLMMYYLLQPFTIGTKLKGGPYVVVNSVVYALTYAISRFSMPIPTFSLAAGVFCVTYCVAACIAVYRRAPQSFKLRVE</sequence>
<proteinExistence type="predicted"/>
<comment type="caution">
    <text evidence="2">The sequence shown here is derived from an EMBL/GenBank/DDBJ whole genome shotgun (WGS) entry which is preliminary data.</text>
</comment>
<name>A0A9D1LQ21_9FIRM</name>
<feature type="transmembrane region" description="Helical" evidence="1">
    <location>
        <begin position="490"/>
        <end position="513"/>
    </location>
</feature>
<reference evidence="2" key="2">
    <citation type="journal article" date="2021" name="PeerJ">
        <title>Extensive microbial diversity within the chicken gut microbiome revealed by metagenomics and culture.</title>
        <authorList>
            <person name="Gilroy R."/>
            <person name="Ravi A."/>
            <person name="Getino M."/>
            <person name="Pursley I."/>
            <person name="Horton D.L."/>
            <person name="Alikhan N.F."/>
            <person name="Baker D."/>
            <person name="Gharbi K."/>
            <person name="Hall N."/>
            <person name="Watson M."/>
            <person name="Adriaenssens E.M."/>
            <person name="Foster-Nyarko E."/>
            <person name="Jarju S."/>
            <person name="Secka A."/>
            <person name="Antonio M."/>
            <person name="Oren A."/>
            <person name="Chaudhuri R.R."/>
            <person name="La Ragione R."/>
            <person name="Hildebrand F."/>
            <person name="Pallen M.J."/>
        </authorList>
    </citation>
    <scope>NUCLEOTIDE SEQUENCE</scope>
    <source>
        <strain evidence="2">ChiSxjej2B14-8506</strain>
    </source>
</reference>
<dbReference type="AlphaFoldDB" id="A0A9D1LQ21"/>
<feature type="transmembrane region" description="Helical" evidence="1">
    <location>
        <begin position="87"/>
        <end position="108"/>
    </location>
</feature>
<feature type="transmembrane region" description="Helical" evidence="1">
    <location>
        <begin position="427"/>
        <end position="455"/>
    </location>
</feature>
<dbReference type="Proteomes" id="UP000824123">
    <property type="component" value="Unassembled WGS sequence"/>
</dbReference>
<feature type="transmembrane region" description="Helical" evidence="1">
    <location>
        <begin position="316"/>
        <end position="334"/>
    </location>
</feature>
<dbReference type="EMBL" id="DVNK01000012">
    <property type="protein sequence ID" value="HIU45959.1"/>
    <property type="molecule type" value="Genomic_DNA"/>
</dbReference>
<evidence type="ECO:0000256" key="1">
    <source>
        <dbReference type="SAM" id="Phobius"/>
    </source>
</evidence>
<feature type="transmembrane region" description="Helical" evidence="1">
    <location>
        <begin position="467"/>
        <end position="484"/>
    </location>
</feature>
<feature type="transmembrane region" description="Helical" evidence="1">
    <location>
        <begin position="403"/>
        <end position="421"/>
    </location>
</feature>
<feature type="transmembrane region" description="Helical" evidence="1">
    <location>
        <begin position="162"/>
        <end position="180"/>
    </location>
</feature>
<feature type="transmembrane region" description="Helical" evidence="1">
    <location>
        <begin position="129"/>
        <end position="156"/>
    </location>
</feature>
<evidence type="ECO:0000313" key="2">
    <source>
        <dbReference type="EMBL" id="HIU45959.1"/>
    </source>
</evidence>
<feature type="transmembrane region" description="Helical" evidence="1">
    <location>
        <begin position="223"/>
        <end position="244"/>
    </location>
</feature>
<keyword evidence="1" id="KW-1133">Transmembrane helix</keyword>
<keyword evidence="1" id="KW-0812">Transmembrane</keyword>
<reference evidence="2" key="1">
    <citation type="submission" date="2020-10" db="EMBL/GenBank/DDBJ databases">
        <authorList>
            <person name="Gilroy R."/>
        </authorList>
    </citation>
    <scope>NUCLEOTIDE SEQUENCE</scope>
    <source>
        <strain evidence="2">ChiSxjej2B14-8506</strain>
    </source>
</reference>
<evidence type="ECO:0000313" key="3">
    <source>
        <dbReference type="Proteomes" id="UP000824123"/>
    </source>
</evidence>
<gene>
    <name evidence="2" type="ORF">IAC59_01710</name>
</gene>
<keyword evidence="1" id="KW-0472">Membrane</keyword>
<accession>A0A9D1LQ21</accession>
<feature type="transmembrane region" description="Helical" evidence="1">
    <location>
        <begin position="198"/>
        <end position="217"/>
    </location>
</feature>